<dbReference type="EMBL" id="KV454003">
    <property type="protein sequence ID" value="ODQ46451.1"/>
    <property type="molecule type" value="Genomic_DNA"/>
</dbReference>
<feature type="transmembrane region" description="Helical" evidence="1">
    <location>
        <begin position="354"/>
        <end position="381"/>
    </location>
</feature>
<keyword evidence="3" id="KW-1185">Reference proteome</keyword>
<dbReference type="Proteomes" id="UP000094455">
    <property type="component" value="Unassembled WGS sequence"/>
</dbReference>
<dbReference type="AlphaFoldDB" id="A0A1E3NK10"/>
<dbReference type="RefSeq" id="XP_019017564.1">
    <property type="nucleotide sequence ID" value="XM_019159796.1"/>
</dbReference>
<organism evidence="2 3">
    <name type="scientific">Pichia membranifaciens NRRL Y-2026</name>
    <dbReference type="NCBI Taxonomy" id="763406"/>
    <lineage>
        <taxon>Eukaryota</taxon>
        <taxon>Fungi</taxon>
        <taxon>Dikarya</taxon>
        <taxon>Ascomycota</taxon>
        <taxon>Saccharomycotina</taxon>
        <taxon>Pichiomycetes</taxon>
        <taxon>Pichiales</taxon>
        <taxon>Pichiaceae</taxon>
        <taxon>Pichia</taxon>
    </lineage>
</organism>
<evidence type="ECO:0000313" key="3">
    <source>
        <dbReference type="Proteomes" id="UP000094455"/>
    </source>
</evidence>
<keyword evidence="1" id="KW-1133">Transmembrane helix</keyword>
<protein>
    <submittedName>
        <fullName evidence="2">Uncharacterized protein</fullName>
    </submittedName>
</protein>
<accession>A0A1E3NK10</accession>
<keyword evidence="1" id="KW-0812">Transmembrane</keyword>
<proteinExistence type="predicted"/>
<reference evidence="2 3" key="1">
    <citation type="journal article" date="2016" name="Proc. Natl. Acad. Sci. U.S.A.">
        <title>Comparative genomics of biotechnologically important yeasts.</title>
        <authorList>
            <person name="Riley R."/>
            <person name="Haridas S."/>
            <person name="Wolfe K.H."/>
            <person name="Lopes M.R."/>
            <person name="Hittinger C.T."/>
            <person name="Goeker M."/>
            <person name="Salamov A.A."/>
            <person name="Wisecaver J.H."/>
            <person name="Long T.M."/>
            <person name="Calvey C.H."/>
            <person name="Aerts A.L."/>
            <person name="Barry K.W."/>
            <person name="Choi C."/>
            <person name="Clum A."/>
            <person name="Coughlan A.Y."/>
            <person name="Deshpande S."/>
            <person name="Douglass A.P."/>
            <person name="Hanson S.J."/>
            <person name="Klenk H.-P."/>
            <person name="LaButti K.M."/>
            <person name="Lapidus A."/>
            <person name="Lindquist E.A."/>
            <person name="Lipzen A.M."/>
            <person name="Meier-Kolthoff J.P."/>
            <person name="Ohm R.A."/>
            <person name="Otillar R.P."/>
            <person name="Pangilinan J.L."/>
            <person name="Peng Y."/>
            <person name="Rokas A."/>
            <person name="Rosa C.A."/>
            <person name="Scheuner C."/>
            <person name="Sibirny A.A."/>
            <person name="Slot J.C."/>
            <person name="Stielow J.B."/>
            <person name="Sun H."/>
            <person name="Kurtzman C.P."/>
            <person name="Blackwell M."/>
            <person name="Grigoriev I.V."/>
            <person name="Jeffries T.W."/>
        </authorList>
    </citation>
    <scope>NUCLEOTIDE SEQUENCE [LARGE SCALE GENOMIC DNA]</scope>
    <source>
        <strain evidence="2 3">NRRL Y-2026</strain>
    </source>
</reference>
<keyword evidence="1" id="KW-0472">Membrane</keyword>
<name>A0A1E3NK10_9ASCO</name>
<evidence type="ECO:0000313" key="2">
    <source>
        <dbReference type="EMBL" id="ODQ46451.1"/>
    </source>
</evidence>
<evidence type="ECO:0000256" key="1">
    <source>
        <dbReference type="SAM" id="Phobius"/>
    </source>
</evidence>
<sequence>MKVDVVFRVSCARAQSLHYRDEGLAEDIVQETFMISVRCGSYSYVSQLQSQLGAVYPFIAVDSIADLDITVAEAYDTVATVWENYQNYGEDERGDEEGAEHGDIEEQNVSVVAVARFTGTTHGEVCQFHDVLQQHPVSAELRKALKDTSTDALDINSYFIRFPSGRSHRFDGHSYDSLEGCDTLVDQLLTSTEKYVVTDAEGGESVELSTQQCVVVDAYDQDSCYKPYIMVNKSGLRQLERFGPIGTLKIRIHGEEAESATPTPLPAAGTNRPPNTYQAVFEAYSDALGLFQAMRSDGGDRVSASERVLMDEVVRELVPLLDSIRTAMPEPQEPQPPLLRRAYRSGISLARRFAFNWLFSGLLLNVGFVLSQYLLMCLFWGLILPTLGLPRNYIAVAVFAANLFSENMLTMLERTGREGGIGACLRVHAWMRLLKAAAASHVDTLYHAVVLFCVSYQRPVYSPDGSLDPASEADEARRRAQSLLRRLGLLLLRTVQDLLLFVLTLEPNFAEVYQRVLREVQTQTPNQARVQHED</sequence>
<gene>
    <name evidence="2" type="ORF">PICMEDRAFT_11449</name>
</gene>
<dbReference type="OrthoDB" id="3989290at2759"/>
<dbReference type="GeneID" id="30176483"/>